<dbReference type="InterPro" id="IPR051328">
    <property type="entry name" value="T7SS_ABC-Transporter"/>
</dbReference>
<dbReference type="NCBIfam" id="TIGR03062">
    <property type="entry name" value="pip_yhgE_Cterm"/>
    <property type="match status" value="1"/>
</dbReference>
<accession>A0A9D2EYE8</accession>
<feature type="domain" description="ABC-2 type transporter transmembrane" evidence="6">
    <location>
        <begin position="31"/>
        <end position="161"/>
    </location>
</feature>
<dbReference type="GO" id="GO:0140359">
    <property type="term" value="F:ABC-type transporter activity"/>
    <property type="evidence" value="ECO:0007669"/>
    <property type="project" value="InterPro"/>
</dbReference>
<organism evidence="7 8">
    <name type="scientific">Candidatus Olsenella pullistercoris</name>
    <dbReference type="NCBI Taxonomy" id="2838712"/>
    <lineage>
        <taxon>Bacteria</taxon>
        <taxon>Bacillati</taxon>
        <taxon>Actinomycetota</taxon>
        <taxon>Coriobacteriia</taxon>
        <taxon>Coriobacteriales</taxon>
        <taxon>Atopobiaceae</taxon>
        <taxon>Olsenella</taxon>
    </lineage>
</organism>
<keyword evidence="3 5" id="KW-1133">Transmembrane helix</keyword>
<feature type="transmembrane region" description="Helical" evidence="5">
    <location>
        <begin position="640"/>
        <end position="658"/>
    </location>
</feature>
<sequence>MRASLGIFIRDLKRLLSNPAALIVTLGVCAIPSAYAWLNVLANWNPYENTSTVSVAVVTLDEGADVPDVGNLNAGELVKEELEKNTQLGWVFLDNEQDALEGVRAGRYYAAFVIPADFTSSLASALDGSSRQASIRYYVNEKQNAVAPKVTDTGATTLEDQIAEEFTRVAGEAVGEKVRDAAGSAADALDGTTQDALETVRGVERTLDSLADSLDAAQGDLSSARDALTGATAALNGISQGAQSFSGSMGAALGSLDQTRGELRSYATELADALGDGSAALARLSSQASHDVGLVAGDVGWAEGKLEGAISQVESASQTIQSVSAALGRARDALASIPASGAQAEARDEAVRAIDEGIALLGELEDEQAAKLAELRETAQGLADGAESARNLSSAVADAVQTGASGLDELRASLAQDVSPQLSGALDALASSGGRLAGGADALVPMISQAQGTLCQLDAVLAQASTVLAQGASSLREAASGARGLADDLAAVQGASQTGVLPELLAIDPAEMGGALAAPVEMVDEAVFPVATYGSGVAPFYTNLALWVGGFVLVAVYKLEVDREGLALEASPAQAFWGRWMLLALLGQIQALVCCAGDLALGVQCVSPAAFVLAGMVASLVYVLVVYVLAATFKHVGKALAVLMVVLQIPGASGLYPIQMQPAFFQALGPWLPFTYGINAMREAVAGFYGANYAHDLLALLAFAVPAIAVAVALRPRLLGPDAFFDRQLGASGLLISERTGERAPRRLGALLDVLAATPEGRSALAARAERFERRYPARVRRALVSLVVVPLCALALSLALPAAKLALLALWVASLALTCLYLVGLAYARDRLEGRKSLSDLGKDELVRLALGEKDGDDR</sequence>
<evidence type="ECO:0000256" key="5">
    <source>
        <dbReference type="SAM" id="Phobius"/>
    </source>
</evidence>
<dbReference type="PANTHER" id="PTHR43077:SF10">
    <property type="entry name" value="TRANSPORT PERMEASE PROTEIN"/>
    <property type="match status" value="1"/>
</dbReference>
<comment type="caution">
    <text evidence="7">The sequence shown here is derived from an EMBL/GenBank/DDBJ whole genome shotgun (WGS) entry which is preliminary data.</text>
</comment>
<feature type="transmembrane region" description="Helical" evidence="5">
    <location>
        <begin position="783"/>
        <end position="803"/>
    </location>
</feature>
<feature type="transmembrane region" description="Helical" evidence="5">
    <location>
        <begin position="609"/>
        <end position="633"/>
    </location>
</feature>
<dbReference type="Proteomes" id="UP000824062">
    <property type="component" value="Unassembled WGS sequence"/>
</dbReference>
<comment type="subcellular location">
    <subcellularLocation>
        <location evidence="1">Membrane</location>
        <topology evidence="1">Multi-pass membrane protein</topology>
    </subcellularLocation>
</comment>
<evidence type="ECO:0000256" key="2">
    <source>
        <dbReference type="ARBA" id="ARBA00022692"/>
    </source>
</evidence>
<evidence type="ECO:0000259" key="6">
    <source>
        <dbReference type="Pfam" id="PF12698"/>
    </source>
</evidence>
<evidence type="ECO:0000313" key="7">
    <source>
        <dbReference type="EMBL" id="HIZ46288.1"/>
    </source>
</evidence>
<keyword evidence="2 5" id="KW-0812">Transmembrane</keyword>
<feature type="transmembrane region" description="Helical" evidence="5">
    <location>
        <begin position="809"/>
        <end position="829"/>
    </location>
</feature>
<reference evidence="7" key="1">
    <citation type="journal article" date="2021" name="PeerJ">
        <title>Extensive microbial diversity within the chicken gut microbiome revealed by metagenomics and culture.</title>
        <authorList>
            <person name="Gilroy R."/>
            <person name="Ravi A."/>
            <person name="Getino M."/>
            <person name="Pursley I."/>
            <person name="Horton D.L."/>
            <person name="Alikhan N.F."/>
            <person name="Baker D."/>
            <person name="Gharbi K."/>
            <person name="Hall N."/>
            <person name="Watson M."/>
            <person name="Adriaenssens E.M."/>
            <person name="Foster-Nyarko E."/>
            <person name="Jarju S."/>
            <person name="Secka A."/>
            <person name="Antonio M."/>
            <person name="Oren A."/>
            <person name="Chaudhuri R.R."/>
            <person name="La Ragione R."/>
            <person name="Hildebrand F."/>
            <person name="Pallen M.J."/>
        </authorList>
    </citation>
    <scope>NUCLEOTIDE SEQUENCE</scope>
    <source>
        <strain evidence="7">ChiHjej12B11-14209</strain>
    </source>
</reference>
<name>A0A9D2EYE8_9ACTN</name>
<gene>
    <name evidence="7" type="ORF">IAA19_04635</name>
</gene>
<keyword evidence="4 5" id="KW-0472">Membrane</keyword>
<feature type="transmembrane region" description="Helical" evidence="5">
    <location>
        <begin position="540"/>
        <end position="559"/>
    </location>
</feature>
<evidence type="ECO:0000256" key="4">
    <source>
        <dbReference type="ARBA" id="ARBA00023136"/>
    </source>
</evidence>
<evidence type="ECO:0000313" key="8">
    <source>
        <dbReference type="Proteomes" id="UP000824062"/>
    </source>
</evidence>
<evidence type="ECO:0000256" key="1">
    <source>
        <dbReference type="ARBA" id="ARBA00004141"/>
    </source>
</evidence>
<protein>
    <submittedName>
        <fullName evidence="7">YhgE/Pip domain-containing protein</fullName>
    </submittedName>
</protein>
<dbReference type="EMBL" id="DXBM01000039">
    <property type="protein sequence ID" value="HIZ46288.1"/>
    <property type="molecule type" value="Genomic_DNA"/>
</dbReference>
<dbReference type="NCBIfam" id="TIGR03061">
    <property type="entry name" value="pip_yhgE_Nterm"/>
    <property type="match status" value="1"/>
</dbReference>
<dbReference type="InterPro" id="IPR013525">
    <property type="entry name" value="ABC2_TM"/>
</dbReference>
<feature type="transmembrane region" description="Helical" evidence="5">
    <location>
        <begin position="697"/>
        <end position="714"/>
    </location>
</feature>
<dbReference type="Gene3D" id="3.40.1710.10">
    <property type="entry name" value="abc type-2 transporter like domain"/>
    <property type="match status" value="1"/>
</dbReference>
<dbReference type="InterPro" id="IPR017501">
    <property type="entry name" value="Phage_infect_YhgE_C"/>
</dbReference>
<dbReference type="AlphaFoldDB" id="A0A9D2EYE8"/>
<feature type="domain" description="ABC-2 type transporter transmembrane" evidence="6">
    <location>
        <begin position="532"/>
        <end position="711"/>
    </location>
</feature>
<feature type="transmembrane region" description="Helical" evidence="5">
    <location>
        <begin position="580"/>
        <end position="603"/>
    </location>
</feature>
<reference evidence="7" key="2">
    <citation type="submission" date="2021-04" db="EMBL/GenBank/DDBJ databases">
        <authorList>
            <person name="Gilroy R."/>
        </authorList>
    </citation>
    <scope>NUCLEOTIDE SEQUENCE</scope>
    <source>
        <strain evidence="7">ChiHjej12B11-14209</strain>
    </source>
</reference>
<dbReference type="InterPro" id="IPR017500">
    <property type="entry name" value="Phage_infect_YhgE_N"/>
</dbReference>
<dbReference type="Pfam" id="PF12698">
    <property type="entry name" value="ABC2_membrane_3"/>
    <property type="match status" value="2"/>
</dbReference>
<dbReference type="PANTHER" id="PTHR43077">
    <property type="entry name" value="TRANSPORT PERMEASE YVFS-RELATED"/>
    <property type="match status" value="1"/>
</dbReference>
<proteinExistence type="predicted"/>
<dbReference type="GO" id="GO:0016020">
    <property type="term" value="C:membrane"/>
    <property type="evidence" value="ECO:0007669"/>
    <property type="project" value="UniProtKB-SubCell"/>
</dbReference>
<evidence type="ECO:0000256" key="3">
    <source>
        <dbReference type="ARBA" id="ARBA00022989"/>
    </source>
</evidence>